<comment type="caution">
    <text evidence="15">The sequence shown here is derived from an EMBL/GenBank/DDBJ whole genome shotgun (WGS) entry which is preliminary data.</text>
</comment>
<dbReference type="EC" id="2.7.13.3" evidence="3"/>
<dbReference type="SMART" id="SM00304">
    <property type="entry name" value="HAMP"/>
    <property type="match status" value="1"/>
</dbReference>
<dbReference type="InterPro" id="IPR005467">
    <property type="entry name" value="His_kinase_dom"/>
</dbReference>
<evidence type="ECO:0000256" key="4">
    <source>
        <dbReference type="ARBA" id="ARBA00022475"/>
    </source>
</evidence>
<accession>A0ABS1CE82</accession>
<dbReference type="InterPro" id="IPR036097">
    <property type="entry name" value="HisK_dim/P_sf"/>
</dbReference>
<feature type="domain" description="Histidine kinase" evidence="13">
    <location>
        <begin position="270"/>
        <end position="476"/>
    </location>
</feature>
<evidence type="ECO:0000259" key="14">
    <source>
        <dbReference type="PROSITE" id="PS50885"/>
    </source>
</evidence>
<dbReference type="PANTHER" id="PTHR44936">
    <property type="entry name" value="SENSOR PROTEIN CREC"/>
    <property type="match status" value="1"/>
</dbReference>
<evidence type="ECO:0000256" key="9">
    <source>
        <dbReference type="ARBA" id="ARBA00022840"/>
    </source>
</evidence>
<keyword evidence="12" id="KW-0812">Transmembrane</keyword>
<feature type="domain" description="HAMP" evidence="14">
    <location>
        <begin position="201"/>
        <end position="253"/>
    </location>
</feature>
<proteinExistence type="predicted"/>
<evidence type="ECO:0000256" key="7">
    <source>
        <dbReference type="ARBA" id="ARBA00022741"/>
    </source>
</evidence>
<feature type="transmembrane region" description="Helical" evidence="12">
    <location>
        <begin position="28"/>
        <end position="47"/>
    </location>
</feature>
<evidence type="ECO:0000256" key="3">
    <source>
        <dbReference type="ARBA" id="ARBA00012438"/>
    </source>
</evidence>
<dbReference type="EMBL" id="NRRV01000009">
    <property type="protein sequence ID" value="MBK1630175.1"/>
    <property type="molecule type" value="Genomic_DNA"/>
</dbReference>
<keyword evidence="7" id="KW-0547">Nucleotide-binding</keyword>
<keyword evidence="11" id="KW-0175">Coiled coil</keyword>
<evidence type="ECO:0000256" key="12">
    <source>
        <dbReference type="SAM" id="Phobius"/>
    </source>
</evidence>
<organism evidence="15 16">
    <name type="scientific">Thiohalocapsa halophila</name>
    <dbReference type="NCBI Taxonomy" id="69359"/>
    <lineage>
        <taxon>Bacteria</taxon>
        <taxon>Pseudomonadati</taxon>
        <taxon>Pseudomonadota</taxon>
        <taxon>Gammaproteobacteria</taxon>
        <taxon>Chromatiales</taxon>
        <taxon>Chromatiaceae</taxon>
        <taxon>Thiohalocapsa</taxon>
    </lineage>
</organism>
<dbReference type="InterPro" id="IPR050980">
    <property type="entry name" value="2C_sensor_his_kinase"/>
</dbReference>
<dbReference type="CDD" id="cd00082">
    <property type="entry name" value="HisKA"/>
    <property type="match status" value="1"/>
</dbReference>
<dbReference type="Gene3D" id="3.30.565.10">
    <property type="entry name" value="Histidine kinase-like ATPase, C-terminal domain"/>
    <property type="match status" value="1"/>
</dbReference>
<dbReference type="Gene3D" id="6.10.340.10">
    <property type="match status" value="1"/>
</dbReference>
<dbReference type="InterPro" id="IPR036890">
    <property type="entry name" value="HATPase_C_sf"/>
</dbReference>
<dbReference type="PROSITE" id="PS50885">
    <property type="entry name" value="HAMP"/>
    <property type="match status" value="1"/>
</dbReference>
<keyword evidence="4" id="KW-1003">Cell membrane</keyword>
<evidence type="ECO:0000256" key="8">
    <source>
        <dbReference type="ARBA" id="ARBA00022777"/>
    </source>
</evidence>
<evidence type="ECO:0000256" key="1">
    <source>
        <dbReference type="ARBA" id="ARBA00000085"/>
    </source>
</evidence>
<dbReference type="Proteomes" id="UP000748752">
    <property type="component" value="Unassembled WGS sequence"/>
</dbReference>
<dbReference type="PANTHER" id="PTHR44936:SF9">
    <property type="entry name" value="SENSOR PROTEIN CREC"/>
    <property type="match status" value="1"/>
</dbReference>
<keyword evidence="12" id="KW-0472">Membrane</keyword>
<keyword evidence="6" id="KW-0808">Transferase</keyword>
<evidence type="ECO:0000256" key="6">
    <source>
        <dbReference type="ARBA" id="ARBA00022679"/>
    </source>
</evidence>
<dbReference type="InterPro" id="IPR003594">
    <property type="entry name" value="HATPase_dom"/>
</dbReference>
<keyword evidence="10" id="KW-0902">Two-component regulatory system</keyword>
<evidence type="ECO:0000259" key="13">
    <source>
        <dbReference type="PROSITE" id="PS50109"/>
    </source>
</evidence>
<comment type="catalytic activity">
    <reaction evidence="1">
        <text>ATP + protein L-histidine = ADP + protein N-phospho-L-histidine.</text>
        <dbReference type="EC" id="2.7.13.3"/>
    </reaction>
</comment>
<dbReference type="Pfam" id="PF00512">
    <property type="entry name" value="HisKA"/>
    <property type="match status" value="1"/>
</dbReference>
<evidence type="ECO:0000313" key="16">
    <source>
        <dbReference type="Proteomes" id="UP000748752"/>
    </source>
</evidence>
<feature type="coiled-coil region" evidence="11">
    <location>
        <begin position="234"/>
        <end position="261"/>
    </location>
</feature>
<keyword evidence="12" id="KW-1133">Transmembrane helix</keyword>
<keyword evidence="5" id="KW-0597">Phosphoprotein</keyword>
<dbReference type="SMART" id="SM00388">
    <property type="entry name" value="HisKA"/>
    <property type="match status" value="1"/>
</dbReference>
<dbReference type="InterPro" id="IPR003661">
    <property type="entry name" value="HisK_dim/P_dom"/>
</dbReference>
<protein>
    <recommendedName>
        <fullName evidence="3">histidine kinase</fullName>
        <ecNumber evidence="3">2.7.13.3</ecNumber>
    </recommendedName>
</protein>
<dbReference type="InterPro" id="IPR003660">
    <property type="entry name" value="HAMP_dom"/>
</dbReference>
<dbReference type="Pfam" id="PF00672">
    <property type="entry name" value="HAMP"/>
    <property type="match status" value="1"/>
</dbReference>
<gene>
    <name evidence="15" type="ORF">CKO31_05340</name>
</gene>
<evidence type="ECO:0000313" key="15">
    <source>
        <dbReference type="EMBL" id="MBK1630175.1"/>
    </source>
</evidence>
<evidence type="ECO:0000256" key="11">
    <source>
        <dbReference type="SAM" id="Coils"/>
    </source>
</evidence>
<dbReference type="SMART" id="SM00387">
    <property type="entry name" value="HATPase_c"/>
    <property type="match status" value="1"/>
</dbReference>
<reference evidence="15 16" key="1">
    <citation type="journal article" date="2020" name="Microorganisms">
        <title>Osmotic Adaptation and Compatible Solute Biosynthesis of Phototrophic Bacteria as Revealed from Genome Analyses.</title>
        <authorList>
            <person name="Imhoff J.F."/>
            <person name="Rahn T."/>
            <person name="Kunzel S."/>
            <person name="Keller A."/>
            <person name="Neulinger S.C."/>
        </authorList>
    </citation>
    <scope>NUCLEOTIDE SEQUENCE [LARGE SCALE GENOMIC DNA]</scope>
    <source>
        <strain evidence="15 16">DSM 6210</strain>
    </source>
</reference>
<dbReference type="PROSITE" id="PS50109">
    <property type="entry name" value="HIS_KIN"/>
    <property type="match status" value="1"/>
</dbReference>
<dbReference type="Pfam" id="PF02518">
    <property type="entry name" value="HATPase_c"/>
    <property type="match status" value="1"/>
</dbReference>
<comment type="subcellular location">
    <subcellularLocation>
        <location evidence="2">Cell membrane</location>
        <topology evidence="2">Multi-pass membrane protein</topology>
    </subcellularLocation>
</comment>
<name>A0ABS1CE82_9GAMM</name>
<dbReference type="SUPFAM" id="SSF158472">
    <property type="entry name" value="HAMP domain-like"/>
    <property type="match status" value="1"/>
</dbReference>
<dbReference type="SUPFAM" id="SSF47384">
    <property type="entry name" value="Homodimeric domain of signal transducing histidine kinase"/>
    <property type="match status" value="1"/>
</dbReference>
<dbReference type="SUPFAM" id="SSF55874">
    <property type="entry name" value="ATPase domain of HSP90 chaperone/DNA topoisomerase II/histidine kinase"/>
    <property type="match status" value="1"/>
</dbReference>
<evidence type="ECO:0000256" key="10">
    <source>
        <dbReference type="ARBA" id="ARBA00023012"/>
    </source>
</evidence>
<evidence type="ECO:0000256" key="2">
    <source>
        <dbReference type="ARBA" id="ARBA00004651"/>
    </source>
</evidence>
<evidence type="ECO:0000256" key="5">
    <source>
        <dbReference type="ARBA" id="ARBA00022553"/>
    </source>
</evidence>
<dbReference type="CDD" id="cd06225">
    <property type="entry name" value="HAMP"/>
    <property type="match status" value="1"/>
</dbReference>
<keyword evidence="9" id="KW-0067">ATP-binding</keyword>
<keyword evidence="16" id="KW-1185">Reference proteome</keyword>
<dbReference type="Gene3D" id="1.10.287.130">
    <property type="match status" value="1"/>
</dbReference>
<sequence>MAGVPRSVKRPVRAGQTLWRRLDMRQRLLLPLTLVFVLASLLGWWAASELVGRALRLRQQALVVATAEQLAGGQLPLTPELLTRLGALVDAQILLLDSRAPASLPQWLPALPSPARAPEAPARPMATPHADGTLNLRINGAPHLVALRPLPPGLAHGADHVAVINSLADLEAAIYRAAQWLALAALVSIALLLAVATALTDSIARSLAQLSTMARRIADGNRSVRMRALGPPELRSLTCSLNEMVARLDAYERRAAEQAKLAGLGAMAARVAHEVRNPLTAIKLQLQLRAESGPGGQEPDAVDLVAEIRRLELLLGGLLEQARPRRLHIAAADLNAVAGDVARLFEPQLAHAGITLAVDLAPTLPPAVMDVDGCKQILTNLLVNARDALGRGGRVTIATGPAHSAAVFVSISDDGSGLPDALAAALIAGDRDTLGAGGRVGLRLSLELAERMGARLATCESELGGACLRLRLPRAAPHHQEEATWQAS</sequence>
<keyword evidence="8" id="KW-0418">Kinase</keyword>